<dbReference type="EMBL" id="BARV01017025">
    <property type="protein sequence ID" value="GAI32268.1"/>
    <property type="molecule type" value="Genomic_DNA"/>
</dbReference>
<dbReference type="SUPFAM" id="SSF53822">
    <property type="entry name" value="Periplasmic binding protein-like I"/>
    <property type="match status" value="1"/>
</dbReference>
<comment type="caution">
    <text evidence="5">The sequence shown here is derived from an EMBL/GenBank/DDBJ whole genome shotgun (WGS) entry which is preliminary data.</text>
</comment>
<gene>
    <name evidence="5" type="ORF">S06H3_29086</name>
</gene>
<protein>
    <recommendedName>
        <fullName evidence="4">Periplasmic binding protein domain-containing protein</fullName>
    </recommendedName>
</protein>
<reference evidence="5" key="1">
    <citation type="journal article" date="2014" name="Front. Microbiol.">
        <title>High frequency of phylogenetically diverse reductive dehalogenase-homologous genes in deep subseafloor sedimentary metagenomes.</title>
        <authorList>
            <person name="Kawai M."/>
            <person name="Futagami T."/>
            <person name="Toyoda A."/>
            <person name="Takaki Y."/>
            <person name="Nishi S."/>
            <person name="Hori S."/>
            <person name="Arai W."/>
            <person name="Tsubouchi T."/>
            <person name="Morono Y."/>
            <person name="Uchiyama I."/>
            <person name="Ito T."/>
            <person name="Fujiyama A."/>
            <person name="Inagaki F."/>
            <person name="Takami H."/>
        </authorList>
    </citation>
    <scope>NUCLEOTIDE SEQUENCE</scope>
    <source>
        <strain evidence="5">Expedition CK06-06</strain>
    </source>
</reference>
<dbReference type="Pfam" id="PF13407">
    <property type="entry name" value="Peripla_BP_4"/>
    <property type="match status" value="1"/>
</dbReference>
<comment type="similarity">
    <text evidence="2">Belongs to the bacterial solute-binding protein 2 family.</text>
</comment>
<evidence type="ECO:0000256" key="1">
    <source>
        <dbReference type="ARBA" id="ARBA00004196"/>
    </source>
</evidence>
<proteinExistence type="inferred from homology"/>
<dbReference type="GO" id="GO:0030313">
    <property type="term" value="C:cell envelope"/>
    <property type="evidence" value="ECO:0007669"/>
    <property type="project" value="UniProtKB-SubCell"/>
</dbReference>
<dbReference type="GO" id="GO:0030246">
    <property type="term" value="F:carbohydrate binding"/>
    <property type="evidence" value="ECO:0007669"/>
    <property type="project" value="UniProtKB-ARBA"/>
</dbReference>
<dbReference type="Gene3D" id="3.40.50.2300">
    <property type="match status" value="2"/>
</dbReference>
<dbReference type="InterPro" id="IPR028082">
    <property type="entry name" value="Peripla_BP_I"/>
</dbReference>
<evidence type="ECO:0000259" key="4">
    <source>
        <dbReference type="Pfam" id="PF13407"/>
    </source>
</evidence>
<sequence length="216" mass="23506">ECLTEIGTTTEILRTAGFHSVIDEYPGIEVIKIDCHGEKAKAKDLVQASLMANPDVQAIYGQNCAVGVGAAAAVEAVGLSFDDIYIATLDAAPDVLEYIGEGKIDVALDQPCAYYNPLAIYYMIKYLDEGADAIPKVGETITAAMVPIDDLGQNHLGINPWATPYWAPATVVSVQEVLPDYYGTEDHPWLRTNVIWVDESNYELPFLWGNAPLPGW</sequence>
<keyword evidence="3" id="KW-0732">Signal</keyword>
<name>X1MLT1_9ZZZZ</name>
<dbReference type="PANTHER" id="PTHR46847:SF1">
    <property type="entry name" value="D-ALLOSE-BINDING PERIPLASMIC PROTEIN-RELATED"/>
    <property type="match status" value="1"/>
</dbReference>
<organism evidence="5">
    <name type="scientific">marine sediment metagenome</name>
    <dbReference type="NCBI Taxonomy" id="412755"/>
    <lineage>
        <taxon>unclassified sequences</taxon>
        <taxon>metagenomes</taxon>
        <taxon>ecological metagenomes</taxon>
    </lineage>
</organism>
<dbReference type="AlphaFoldDB" id="X1MLT1"/>
<accession>X1MLT1</accession>
<feature type="domain" description="Periplasmic binding protein" evidence="4">
    <location>
        <begin position="7"/>
        <end position="128"/>
    </location>
</feature>
<dbReference type="PANTHER" id="PTHR46847">
    <property type="entry name" value="D-ALLOSE-BINDING PERIPLASMIC PROTEIN-RELATED"/>
    <property type="match status" value="1"/>
</dbReference>
<feature type="non-terminal residue" evidence="5">
    <location>
        <position position="1"/>
    </location>
</feature>
<evidence type="ECO:0000256" key="3">
    <source>
        <dbReference type="ARBA" id="ARBA00022729"/>
    </source>
</evidence>
<comment type="subcellular location">
    <subcellularLocation>
        <location evidence="1">Cell envelope</location>
    </subcellularLocation>
</comment>
<dbReference type="InterPro" id="IPR025997">
    <property type="entry name" value="SBP_2_dom"/>
</dbReference>
<evidence type="ECO:0000313" key="5">
    <source>
        <dbReference type="EMBL" id="GAI32268.1"/>
    </source>
</evidence>
<evidence type="ECO:0000256" key="2">
    <source>
        <dbReference type="ARBA" id="ARBA00007639"/>
    </source>
</evidence>